<sequence length="294" mass="32826">MAAMISMQKVFLNGEFIDKDRAKISIFDRGFIFGDGIYEVVPVVNSTMIERDGFWDRFQRSLSEISLNLPYSKGEFETILNKLIKINSLKEGGLYIQITRGIAPRDFIFVKGIEPTIMAFAFADSVLENPKSKSGISIISTEDIRWKRRDIKSISLLGQCYAKNQAAIAGADECFMVENGYVTEAGSSSAFIIKDHTLITKPLSNEILPGIRRNKLLSLATQIGLKVQERKFSMSEVYNADECFISAATIILLPVIKADGKAINGGKIGQYSLKLRELYKNSLITEANKIKEIK</sequence>
<dbReference type="EC" id="2.6.1.42" evidence="6"/>
<evidence type="ECO:0000313" key="11">
    <source>
        <dbReference type="EMBL" id="ARR00429.1"/>
    </source>
</evidence>
<evidence type="ECO:0000256" key="9">
    <source>
        <dbReference type="ARBA" id="ARBA00048798"/>
    </source>
</evidence>
<accession>A0A1X9SWC4</accession>
<dbReference type="InterPro" id="IPR043132">
    <property type="entry name" value="BCAT-like_C"/>
</dbReference>
<dbReference type="SUPFAM" id="SSF56752">
    <property type="entry name" value="D-aminoacid aminotransferase-like PLP-dependent enzymes"/>
    <property type="match status" value="1"/>
</dbReference>
<dbReference type="Pfam" id="PF01063">
    <property type="entry name" value="Aminotran_4"/>
    <property type="match status" value="1"/>
</dbReference>
<organism evidence="11 12">
    <name type="scientific">Campylobacter porcelli</name>
    <dbReference type="NCBI Taxonomy" id="1660073"/>
    <lineage>
        <taxon>Bacteria</taxon>
        <taxon>Pseudomonadati</taxon>
        <taxon>Campylobacterota</taxon>
        <taxon>Epsilonproteobacteria</taxon>
        <taxon>Campylobacterales</taxon>
        <taxon>Campylobacteraceae</taxon>
        <taxon>Campylobacter</taxon>
    </lineage>
</organism>
<comment type="similarity">
    <text evidence="5">Belongs to the class-IV pyridoxal-phosphate-dependent aminotransferase family.</text>
</comment>
<comment type="cofactor">
    <cofactor evidence="1">
        <name>pyridoxal 5'-phosphate</name>
        <dbReference type="ChEBI" id="CHEBI:597326"/>
    </cofactor>
</comment>
<keyword evidence="11" id="KW-0032">Aminotransferase</keyword>
<comment type="catalytic activity">
    <reaction evidence="9">
        <text>L-isoleucine + 2-oxoglutarate = (S)-3-methyl-2-oxopentanoate + L-glutamate</text>
        <dbReference type="Rhea" id="RHEA:24801"/>
        <dbReference type="ChEBI" id="CHEBI:16810"/>
        <dbReference type="ChEBI" id="CHEBI:29985"/>
        <dbReference type="ChEBI" id="CHEBI:35146"/>
        <dbReference type="ChEBI" id="CHEBI:58045"/>
        <dbReference type="EC" id="2.6.1.42"/>
    </reaction>
</comment>
<evidence type="ECO:0000256" key="3">
    <source>
        <dbReference type="ARBA" id="ARBA00004931"/>
    </source>
</evidence>
<name>A0A1X9SWC4_9BACT</name>
<dbReference type="GO" id="GO:0005829">
    <property type="term" value="C:cytosol"/>
    <property type="evidence" value="ECO:0007669"/>
    <property type="project" value="TreeGrafter"/>
</dbReference>
<dbReference type="GO" id="GO:0008652">
    <property type="term" value="P:amino acid biosynthetic process"/>
    <property type="evidence" value="ECO:0007669"/>
    <property type="project" value="UniProtKB-ARBA"/>
</dbReference>
<evidence type="ECO:0000256" key="7">
    <source>
        <dbReference type="ARBA" id="ARBA00022898"/>
    </source>
</evidence>
<dbReference type="AlphaFoldDB" id="A0A1X9SWC4"/>
<dbReference type="GO" id="GO:0004084">
    <property type="term" value="F:branched-chain-amino-acid transaminase activity"/>
    <property type="evidence" value="ECO:0007669"/>
    <property type="project" value="UniProtKB-EC"/>
</dbReference>
<dbReference type="KEGG" id="camy:CSUIS_0612"/>
<comment type="pathway">
    <text evidence="3">Amino-acid biosynthesis; L-valine biosynthesis; L-valine from pyruvate: step 4/4.</text>
</comment>
<dbReference type="InterPro" id="IPR043131">
    <property type="entry name" value="BCAT-like_N"/>
</dbReference>
<dbReference type="Gene3D" id="3.20.10.10">
    <property type="entry name" value="D-amino Acid Aminotransferase, subunit A, domain 2"/>
    <property type="match status" value="1"/>
</dbReference>
<evidence type="ECO:0000313" key="12">
    <source>
        <dbReference type="Proteomes" id="UP000194260"/>
    </source>
</evidence>
<evidence type="ECO:0000256" key="4">
    <source>
        <dbReference type="ARBA" id="ARBA00005072"/>
    </source>
</evidence>
<dbReference type="Proteomes" id="UP000194260">
    <property type="component" value="Chromosome"/>
</dbReference>
<reference evidence="12" key="1">
    <citation type="journal article" date="2017" name="Genome Biol. Evol.">
        <title>Comparative Genomic Analysis Identifies a Campylobacter Clade Deficient in Selenium Metabolism.</title>
        <authorList>
            <person name="Miller W.G."/>
            <person name="Yee E."/>
            <person name="Lopes B.S."/>
            <person name="Chapman M.H."/>
            <person name="Huynh S."/>
            <person name="Bono J.L."/>
            <person name="Parker C.T."/>
            <person name="Strachan N.J.C."/>
            <person name="Forbes K.J."/>
        </authorList>
    </citation>
    <scope>NUCLEOTIDE SEQUENCE [LARGE SCALE GENOMIC DNA]</scope>
    <source>
        <strain evidence="12">RM6137</strain>
    </source>
</reference>
<comment type="pathway">
    <text evidence="4">Amino-acid biosynthesis; L-leucine biosynthesis; L-leucine from 3-methyl-2-oxobutanoate: step 4/4.</text>
</comment>
<dbReference type="RefSeq" id="WP_086297054.1">
    <property type="nucleotide sequence ID" value="NZ_CP018789.1"/>
</dbReference>
<dbReference type="Gene3D" id="3.30.470.10">
    <property type="match status" value="1"/>
</dbReference>
<comment type="pathway">
    <text evidence="2">Amino-acid biosynthesis; L-isoleucine biosynthesis; L-isoleucine from 2-oxobutanoate: step 4/4.</text>
</comment>
<dbReference type="InterPro" id="IPR050571">
    <property type="entry name" value="Class-IV_PLP-Dep_Aminotrnsfr"/>
</dbReference>
<dbReference type="FunFam" id="3.20.10.10:FF:000002">
    <property type="entry name" value="D-alanine aminotransferase"/>
    <property type="match status" value="1"/>
</dbReference>
<dbReference type="InterPro" id="IPR036038">
    <property type="entry name" value="Aminotransferase-like"/>
</dbReference>
<proteinExistence type="inferred from homology"/>
<protein>
    <recommendedName>
        <fullName evidence="6">branched-chain-amino-acid transaminase</fullName>
        <ecNumber evidence="6">2.6.1.42</ecNumber>
    </recommendedName>
</protein>
<evidence type="ECO:0000256" key="5">
    <source>
        <dbReference type="ARBA" id="ARBA00009320"/>
    </source>
</evidence>
<dbReference type="GO" id="GO:0046394">
    <property type="term" value="P:carboxylic acid biosynthetic process"/>
    <property type="evidence" value="ECO:0007669"/>
    <property type="project" value="UniProtKB-ARBA"/>
</dbReference>
<dbReference type="PANTHER" id="PTHR42743">
    <property type="entry name" value="AMINO-ACID AMINOTRANSFERASE"/>
    <property type="match status" value="1"/>
</dbReference>
<dbReference type="InterPro" id="IPR001544">
    <property type="entry name" value="Aminotrans_IV"/>
</dbReference>
<keyword evidence="11" id="KW-0808">Transferase</keyword>
<gene>
    <name evidence="11" type="ORF">CSUIS_0612</name>
</gene>
<comment type="catalytic activity">
    <reaction evidence="8">
        <text>L-valine + 2-oxoglutarate = 3-methyl-2-oxobutanoate + L-glutamate</text>
        <dbReference type="Rhea" id="RHEA:24813"/>
        <dbReference type="ChEBI" id="CHEBI:11851"/>
        <dbReference type="ChEBI" id="CHEBI:16810"/>
        <dbReference type="ChEBI" id="CHEBI:29985"/>
        <dbReference type="ChEBI" id="CHEBI:57762"/>
        <dbReference type="EC" id="2.6.1.42"/>
    </reaction>
</comment>
<comment type="catalytic activity">
    <reaction evidence="10">
        <text>L-leucine + 2-oxoglutarate = 4-methyl-2-oxopentanoate + L-glutamate</text>
        <dbReference type="Rhea" id="RHEA:18321"/>
        <dbReference type="ChEBI" id="CHEBI:16810"/>
        <dbReference type="ChEBI" id="CHEBI:17865"/>
        <dbReference type="ChEBI" id="CHEBI:29985"/>
        <dbReference type="ChEBI" id="CHEBI:57427"/>
        <dbReference type="EC" id="2.6.1.42"/>
    </reaction>
</comment>
<dbReference type="PANTHER" id="PTHR42743:SF11">
    <property type="entry name" value="AMINODEOXYCHORISMATE LYASE"/>
    <property type="match status" value="1"/>
</dbReference>
<evidence type="ECO:0000256" key="1">
    <source>
        <dbReference type="ARBA" id="ARBA00001933"/>
    </source>
</evidence>
<keyword evidence="7" id="KW-0663">Pyridoxal phosphate</keyword>
<evidence type="ECO:0000256" key="6">
    <source>
        <dbReference type="ARBA" id="ARBA00013053"/>
    </source>
</evidence>
<dbReference type="STRING" id="1660073.CSUIS_0612"/>
<dbReference type="CDD" id="cd01558">
    <property type="entry name" value="D-AAT_like"/>
    <property type="match status" value="1"/>
</dbReference>
<dbReference type="EMBL" id="CP018789">
    <property type="protein sequence ID" value="ARR00429.1"/>
    <property type="molecule type" value="Genomic_DNA"/>
</dbReference>
<evidence type="ECO:0000256" key="2">
    <source>
        <dbReference type="ARBA" id="ARBA00004824"/>
    </source>
</evidence>
<evidence type="ECO:0000256" key="8">
    <source>
        <dbReference type="ARBA" id="ARBA00048212"/>
    </source>
</evidence>
<evidence type="ECO:0000256" key="10">
    <source>
        <dbReference type="ARBA" id="ARBA00049229"/>
    </source>
</evidence>